<gene>
    <name evidence="2" type="ORF">FC62_GL001493</name>
</gene>
<dbReference type="Pfam" id="PF00583">
    <property type="entry name" value="Acetyltransf_1"/>
    <property type="match status" value="1"/>
</dbReference>
<protein>
    <recommendedName>
        <fullName evidence="1">N-acetyltransferase domain-containing protein</fullName>
    </recommendedName>
</protein>
<keyword evidence="3" id="KW-1185">Reference proteome</keyword>
<dbReference type="GO" id="GO:0016747">
    <property type="term" value="F:acyltransferase activity, transferring groups other than amino-acyl groups"/>
    <property type="evidence" value="ECO:0007669"/>
    <property type="project" value="InterPro"/>
</dbReference>
<dbReference type="PROSITE" id="PS51186">
    <property type="entry name" value="GNAT"/>
    <property type="match status" value="1"/>
</dbReference>
<dbReference type="InterPro" id="IPR016181">
    <property type="entry name" value="Acyl_CoA_acyltransferase"/>
</dbReference>
<evidence type="ECO:0000313" key="3">
    <source>
        <dbReference type="Proteomes" id="UP000050909"/>
    </source>
</evidence>
<reference evidence="2 3" key="1">
    <citation type="journal article" date="2015" name="Genome Announc.">
        <title>Expanding the biotechnology potential of lactobacilli through comparative genomics of 213 strains and associated genera.</title>
        <authorList>
            <person name="Sun Z."/>
            <person name="Harris H.M."/>
            <person name="McCann A."/>
            <person name="Guo C."/>
            <person name="Argimon S."/>
            <person name="Zhang W."/>
            <person name="Yang X."/>
            <person name="Jeffery I.B."/>
            <person name="Cooney J.C."/>
            <person name="Kagawa T.F."/>
            <person name="Liu W."/>
            <person name="Song Y."/>
            <person name="Salvetti E."/>
            <person name="Wrobel A."/>
            <person name="Rasinkangas P."/>
            <person name="Parkhill J."/>
            <person name="Rea M.C."/>
            <person name="O'Sullivan O."/>
            <person name="Ritari J."/>
            <person name="Douillard F.P."/>
            <person name="Paul Ross R."/>
            <person name="Yang R."/>
            <person name="Briner A.E."/>
            <person name="Felis G.E."/>
            <person name="de Vos W.M."/>
            <person name="Barrangou R."/>
            <person name="Klaenhammer T.R."/>
            <person name="Caufield P.W."/>
            <person name="Cui Y."/>
            <person name="Zhang H."/>
            <person name="O'Toole P.W."/>
        </authorList>
    </citation>
    <scope>NUCLEOTIDE SEQUENCE [LARGE SCALE GENOMIC DNA]</scope>
    <source>
        <strain evidence="2 3">DSM 20534</strain>
    </source>
</reference>
<feature type="domain" description="N-acetyltransferase" evidence="1">
    <location>
        <begin position="15"/>
        <end position="182"/>
    </location>
</feature>
<dbReference type="SUPFAM" id="SSF55729">
    <property type="entry name" value="Acyl-CoA N-acyltransferases (Nat)"/>
    <property type="match status" value="1"/>
</dbReference>
<organism evidence="2 3">
    <name type="scientific">Amylolactobacillus amylotrophicus DSM 20534</name>
    <dbReference type="NCBI Taxonomy" id="1423722"/>
    <lineage>
        <taxon>Bacteria</taxon>
        <taxon>Bacillati</taxon>
        <taxon>Bacillota</taxon>
        <taxon>Bacilli</taxon>
        <taxon>Lactobacillales</taxon>
        <taxon>Lactobacillaceae</taxon>
        <taxon>Amylolactobacillus</taxon>
    </lineage>
</organism>
<dbReference type="Gene3D" id="3.40.630.30">
    <property type="match status" value="1"/>
</dbReference>
<dbReference type="CDD" id="cd04301">
    <property type="entry name" value="NAT_SF"/>
    <property type="match status" value="1"/>
</dbReference>
<dbReference type="AlphaFoldDB" id="A0A0R1GSD3"/>
<dbReference type="EMBL" id="AZCV01000007">
    <property type="protein sequence ID" value="KRK37148.1"/>
    <property type="molecule type" value="Genomic_DNA"/>
</dbReference>
<evidence type="ECO:0000313" key="2">
    <source>
        <dbReference type="EMBL" id="KRK37148.1"/>
    </source>
</evidence>
<accession>A0A0R1GSD3</accession>
<comment type="caution">
    <text evidence="2">The sequence shown here is derived from an EMBL/GenBank/DDBJ whole genome shotgun (WGS) entry which is preliminary data.</text>
</comment>
<sequence length="182" mass="20896">MMEENRISMINSRRFELRKVHEDELEQQLGLLNQAKTILQERNIPQWQEGPYPSMSDLEHDFALGQSYGFFSGKTLVATAAVSAVQNPLYDDERFQKNEHYLIVHRFAVSSTFAGQGIGTKFLQAIIENAQKRGIYDLRIDTHPRNFAMQKTIIRAGFHEVGELILPAITNPERIVYQVTTN</sequence>
<dbReference type="PATRIC" id="fig|1423722.3.peg.1518"/>
<proteinExistence type="predicted"/>
<evidence type="ECO:0000259" key="1">
    <source>
        <dbReference type="PROSITE" id="PS51186"/>
    </source>
</evidence>
<dbReference type="InterPro" id="IPR000182">
    <property type="entry name" value="GNAT_dom"/>
</dbReference>
<dbReference type="Proteomes" id="UP000050909">
    <property type="component" value="Unassembled WGS sequence"/>
</dbReference>
<name>A0A0R1GSD3_9LACO</name>